<evidence type="ECO:0000313" key="3">
    <source>
        <dbReference type="Proteomes" id="UP000324748"/>
    </source>
</evidence>
<evidence type="ECO:0000313" key="4">
    <source>
        <dbReference type="Proteomes" id="UP000325313"/>
    </source>
</evidence>
<reference evidence="3 4" key="1">
    <citation type="submission" date="2019-05" db="EMBL/GenBank/DDBJ databases">
        <title>Emergence of the Ug99 lineage of the wheat stem rust pathogen through somatic hybridization.</title>
        <authorList>
            <person name="Li F."/>
            <person name="Upadhyaya N.M."/>
            <person name="Sperschneider J."/>
            <person name="Matny O."/>
            <person name="Nguyen-Phuc H."/>
            <person name="Mago R."/>
            <person name="Raley C."/>
            <person name="Miller M.E."/>
            <person name="Silverstein K.A.T."/>
            <person name="Henningsen E."/>
            <person name="Hirsch C.D."/>
            <person name="Visser B."/>
            <person name="Pretorius Z.A."/>
            <person name="Steffenson B.J."/>
            <person name="Schwessinger B."/>
            <person name="Dodds P.N."/>
            <person name="Figueroa M."/>
        </authorList>
    </citation>
    <scope>NUCLEOTIDE SEQUENCE [LARGE SCALE GENOMIC DNA]</scope>
    <source>
        <strain evidence="1">21-0</strain>
        <strain evidence="2 4">Ug99</strain>
    </source>
</reference>
<organism evidence="2 4">
    <name type="scientific">Puccinia graminis f. sp. tritici</name>
    <dbReference type="NCBI Taxonomy" id="56615"/>
    <lineage>
        <taxon>Eukaryota</taxon>
        <taxon>Fungi</taxon>
        <taxon>Dikarya</taxon>
        <taxon>Basidiomycota</taxon>
        <taxon>Pucciniomycotina</taxon>
        <taxon>Pucciniomycetes</taxon>
        <taxon>Pucciniales</taxon>
        <taxon>Pucciniaceae</taxon>
        <taxon>Puccinia</taxon>
    </lineage>
</organism>
<dbReference type="EMBL" id="VDEP01000240">
    <property type="protein sequence ID" value="KAA1120968.1"/>
    <property type="molecule type" value="Genomic_DNA"/>
</dbReference>
<keyword evidence="3" id="KW-1185">Reference proteome</keyword>
<gene>
    <name evidence="1" type="ORF">PGT21_025065</name>
    <name evidence="2" type="ORF">PGTUg99_023198</name>
</gene>
<comment type="caution">
    <text evidence="2">The sequence shown here is derived from an EMBL/GenBank/DDBJ whole genome shotgun (WGS) entry which is preliminary data.</text>
</comment>
<dbReference type="Proteomes" id="UP000324748">
    <property type="component" value="Unassembled WGS sequence"/>
</dbReference>
<name>A0A5B0R6G0_PUCGR</name>
<evidence type="ECO:0000313" key="2">
    <source>
        <dbReference type="EMBL" id="KAA1120968.1"/>
    </source>
</evidence>
<dbReference type="Proteomes" id="UP000325313">
    <property type="component" value="Unassembled WGS sequence"/>
</dbReference>
<dbReference type="EMBL" id="VSWC01000040">
    <property type="protein sequence ID" value="KAA1105961.1"/>
    <property type="molecule type" value="Genomic_DNA"/>
</dbReference>
<sequence>MRELGLNALKTVAVHGQIQDKEAQKSEAQKKKKFGIPGARDRKLYGNCCTTHPYQILVLEPPPSHSDFRNSNPESIHNDIIIHQPTPTSSHFSIKLKTVKPKLIPSHT</sequence>
<evidence type="ECO:0000313" key="1">
    <source>
        <dbReference type="EMBL" id="KAA1105961.1"/>
    </source>
</evidence>
<accession>A0A5B0R6G0</accession>
<protein>
    <submittedName>
        <fullName evidence="2">Uncharacterized protein</fullName>
    </submittedName>
</protein>
<dbReference type="OrthoDB" id="10502017at2759"/>
<proteinExistence type="predicted"/>
<dbReference type="AlphaFoldDB" id="A0A5B0R6G0"/>